<dbReference type="Gene3D" id="3.40.50.410">
    <property type="entry name" value="von Willebrand factor, type A domain"/>
    <property type="match status" value="1"/>
</dbReference>
<dbReference type="InterPro" id="IPR036465">
    <property type="entry name" value="vWFA_dom_sf"/>
</dbReference>
<dbReference type="Pfam" id="PF00092">
    <property type="entry name" value="VWA"/>
    <property type="match status" value="1"/>
</dbReference>
<gene>
    <name evidence="5" type="primary">LOC100368888</name>
</gene>
<dbReference type="PANTHER" id="PTHR24068">
    <property type="entry name" value="UBIQUITIN-CONJUGATING ENZYME E2"/>
    <property type="match status" value="1"/>
</dbReference>
<dbReference type="Pfam" id="PF00179">
    <property type="entry name" value="UQ_con"/>
    <property type="match status" value="1"/>
</dbReference>
<dbReference type="CDD" id="cd00198">
    <property type="entry name" value="vWFA"/>
    <property type="match status" value="1"/>
</dbReference>
<keyword evidence="4" id="KW-1185">Reference proteome</keyword>
<accession>A0ABM0MBR5</accession>
<dbReference type="CDD" id="cd16655">
    <property type="entry name" value="RING-Ubox_WDSUB1-like"/>
    <property type="match status" value="1"/>
</dbReference>
<sequence>MRSVLLSRPNIRVLSGIMASCSPQDLDILLGVNRLKKYSEALRSLGVDVVEDINDVTEANLKTIGMTTVEINRFVRMRDSFGSATRLSMSSSYSMSATTTDMSSSASSIASDDLQHCEYVLHYKTFTNIIRQETRQINGLNPYAFTMSELVNLILQKEGQSCDVDAQLYDENGTPLTYDVFFNTWTLDQRKIESGALLFAIFHSRRSEDDGIPTLDKLDHTEGADVLNVHIMMGRTYKVHVDLMQDTDEIQHIGDFEINDIVAHVQHLSGSSALACSLANLLHQKSTCFPQKVALIEGLYFLFRRILPSPNVSLSNCVTDECVFEYSCACWAYILNGAKGVGKNSDKTSYSLICSQTYERLMEPVTITMDNGRQFICEKSFAIQKIEDGEIIAGYSLPSAAADNLEPACEIERYLQCWPYSFTECYVWPMPPGYKHKCSNIEAMSVEYLEKTISEFEFLKIYSPLQLKENVPVPCLTLDHKALVVIYQRRAKSLGPIKVVVHNPLKMADEYHELDDLALSLKDHPFSEYSCTTAKHTHAKFTREPQEAIVVLLDISASMAELCLKQSMKKIEAVKHLFHAFADRSIAYDFWHVIGLTTFCTDIVVVDECTEALNSFKEKVDQVFPRDSTAMYDAVINAVSQLNEIGETYPNCKRRILCLTDGYDNVSKKSIVEAATSLQRSNVCLDSVLVGGANDNLKSLTKSTGGCCFHPTSLKEALKLFEMETVLSVRARKTVTKAKTITKQMDLYKYMAIDYDKPPGYNVPDDIRRPVSPAHVILNKVATDPPKGLSTASARVKRILREISAYNREPYAHIHIYPCDNNIGFWRVLLVGPQNTPYEGGVFVLYVDFPDKYPLSPPQIRFLTPIYHCNINVAGRICHSIFDRNYTPDTPVSTILMYVFGLLITPEPDDPLDSVLAEEYFSDKDKYYETAKQYTKNHAYRTLRQCQQEILGSAEREAEPLPSHLICPLTKELFVDPVVTPYGHVYERHAIEDHLSKSNYDPMAKKPLQRGQLKPKNGIFKLVTEYRTVRVKADTWWQQ</sequence>
<evidence type="ECO:0000259" key="2">
    <source>
        <dbReference type="PROSITE" id="PS50234"/>
    </source>
</evidence>
<feature type="domain" description="VWFA" evidence="2">
    <location>
        <begin position="548"/>
        <end position="727"/>
    </location>
</feature>
<dbReference type="PROSITE" id="PS51698">
    <property type="entry name" value="U_BOX"/>
    <property type="match status" value="1"/>
</dbReference>
<dbReference type="InterPro" id="IPR000608">
    <property type="entry name" value="UBC"/>
</dbReference>
<dbReference type="Gene3D" id="3.10.110.10">
    <property type="entry name" value="Ubiquitin Conjugating Enzyme"/>
    <property type="match status" value="1"/>
</dbReference>
<dbReference type="SUPFAM" id="SSF53300">
    <property type="entry name" value="vWA-like"/>
    <property type="match status" value="1"/>
</dbReference>
<dbReference type="GeneID" id="100368888"/>
<protein>
    <submittedName>
        <fullName evidence="5">Uncharacterized protein LOC100368888</fullName>
    </submittedName>
</protein>
<dbReference type="InterPro" id="IPR016135">
    <property type="entry name" value="UBQ-conjugating_enzyme/RWD"/>
</dbReference>
<dbReference type="PROSITE" id="PS50234">
    <property type="entry name" value="VWFA"/>
    <property type="match status" value="1"/>
</dbReference>
<dbReference type="SMART" id="SM00504">
    <property type="entry name" value="Ubox"/>
    <property type="match status" value="1"/>
</dbReference>
<dbReference type="SUPFAM" id="SSF54495">
    <property type="entry name" value="UBC-like"/>
    <property type="match status" value="1"/>
</dbReference>
<feature type="domain" description="UBC core" evidence="1">
    <location>
        <begin position="794"/>
        <end position="940"/>
    </location>
</feature>
<reference evidence="5" key="1">
    <citation type="submission" date="2025-08" db="UniProtKB">
        <authorList>
            <consortium name="RefSeq"/>
        </authorList>
    </citation>
    <scope>IDENTIFICATION</scope>
    <source>
        <tissue evidence="5">Testes</tissue>
    </source>
</reference>
<organism evidence="4 5">
    <name type="scientific">Saccoglossus kowalevskii</name>
    <name type="common">Acorn worm</name>
    <dbReference type="NCBI Taxonomy" id="10224"/>
    <lineage>
        <taxon>Eukaryota</taxon>
        <taxon>Metazoa</taxon>
        <taxon>Hemichordata</taxon>
        <taxon>Enteropneusta</taxon>
        <taxon>Harrimaniidae</taxon>
        <taxon>Saccoglossus</taxon>
    </lineage>
</organism>
<dbReference type="RefSeq" id="XP_006817456.1">
    <property type="nucleotide sequence ID" value="XM_006817393.1"/>
</dbReference>
<dbReference type="SUPFAM" id="SSF57850">
    <property type="entry name" value="RING/U-box"/>
    <property type="match status" value="1"/>
</dbReference>
<dbReference type="InterPro" id="IPR002035">
    <property type="entry name" value="VWF_A"/>
</dbReference>
<evidence type="ECO:0000313" key="5">
    <source>
        <dbReference type="RefSeq" id="XP_006817456.1"/>
    </source>
</evidence>
<dbReference type="Gene3D" id="3.30.40.10">
    <property type="entry name" value="Zinc/RING finger domain, C3HC4 (zinc finger)"/>
    <property type="match status" value="1"/>
</dbReference>
<evidence type="ECO:0000259" key="3">
    <source>
        <dbReference type="PROSITE" id="PS51698"/>
    </source>
</evidence>
<dbReference type="InterPro" id="IPR003613">
    <property type="entry name" value="Ubox_domain"/>
</dbReference>
<dbReference type="Pfam" id="PF04564">
    <property type="entry name" value="U-box"/>
    <property type="match status" value="1"/>
</dbReference>
<dbReference type="CDD" id="cd23833">
    <property type="entry name" value="UBCc_ApmR795-like"/>
    <property type="match status" value="1"/>
</dbReference>
<feature type="domain" description="U-box" evidence="3">
    <location>
        <begin position="960"/>
        <end position="1033"/>
    </location>
</feature>
<proteinExistence type="predicted"/>
<dbReference type="PROSITE" id="PS50127">
    <property type="entry name" value="UBC_2"/>
    <property type="match status" value="1"/>
</dbReference>
<evidence type="ECO:0000259" key="1">
    <source>
        <dbReference type="PROSITE" id="PS50127"/>
    </source>
</evidence>
<dbReference type="InterPro" id="IPR013083">
    <property type="entry name" value="Znf_RING/FYVE/PHD"/>
</dbReference>
<name>A0ABM0MBR5_SACKO</name>
<dbReference type="SMART" id="SM00212">
    <property type="entry name" value="UBCc"/>
    <property type="match status" value="1"/>
</dbReference>
<evidence type="ECO:0000313" key="4">
    <source>
        <dbReference type="Proteomes" id="UP000694865"/>
    </source>
</evidence>
<dbReference type="Proteomes" id="UP000694865">
    <property type="component" value="Unplaced"/>
</dbReference>